<evidence type="ECO:0000313" key="9">
    <source>
        <dbReference type="Proteomes" id="UP000567099"/>
    </source>
</evidence>
<dbReference type="InterPro" id="IPR037024">
    <property type="entry name" value="NiFe_Hase_small_N_sf"/>
</dbReference>
<feature type="domain" description="4Fe-4S ferredoxin-type" evidence="4">
    <location>
        <begin position="181"/>
        <end position="210"/>
    </location>
</feature>
<evidence type="ECO:0000313" key="6">
    <source>
        <dbReference type="EMBL" id="MBA2863923.1"/>
    </source>
</evidence>
<dbReference type="InterPro" id="IPR006137">
    <property type="entry name" value="NADH_UbQ_OxRdtase-like_20kDa"/>
</dbReference>
<reference evidence="6 9" key="3">
    <citation type="submission" date="2020-07" db="EMBL/GenBank/DDBJ databases">
        <title>Genomic Encyclopedia of Type Strains, Phase IV (KMG-V): Genome sequencing to study the core and pangenomes of soil and plant-associated prokaryotes.</title>
        <authorList>
            <person name="Whitman W."/>
        </authorList>
    </citation>
    <scope>NUCLEOTIDE SEQUENCE [LARGE SCALE GENOMIC DNA]</scope>
    <source>
        <strain evidence="6 9">C13</strain>
        <strain evidence="7 10">D1</strain>
    </source>
</reference>
<dbReference type="SUPFAM" id="SSF56770">
    <property type="entry name" value="HydA/Nqo6-like"/>
    <property type="match status" value="1"/>
</dbReference>
<dbReference type="GO" id="GO:0050454">
    <property type="term" value="F:coenzyme F420 hydrogenase activity"/>
    <property type="evidence" value="ECO:0007669"/>
    <property type="project" value="UniProtKB-EC"/>
</dbReference>
<evidence type="ECO:0000313" key="10">
    <source>
        <dbReference type="Proteomes" id="UP000590564"/>
    </source>
</evidence>
<dbReference type="Gene3D" id="3.30.70.20">
    <property type="match status" value="1"/>
</dbReference>
<dbReference type="EMBL" id="JACDUO010000001">
    <property type="protein sequence ID" value="MBA2863923.1"/>
    <property type="molecule type" value="Genomic_DNA"/>
</dbReference>
<dbReference type="InterPro" id="IPR017900">
    <property type="entry name" value="4Fe4S_Fe_S_CS"/>
</dbReference>
<dbReference type="Proteomes" id="UP000567099">
    <property type="component" value="Unassembled WGS sequence"/>
</dbReference>
<dbReference type="PROSITE" id="PS51379">
    <property type="entry name" value="4FE4S_FER_2"/>
    <property type="match status" value="2"/>
</dbReference>
<dbReference type="InterPro" id="IPR051349">
    <property type="entry name" value="Hydrogenase_assoc-protein"/>
</dbReference>
<evidence type="ECO:0000313" key="8">
    <source>
        <dbReference type="Proteomes" id="UP000239462"/>
    </source>
</evidence>
<dbReference type="EMBL" id="CP026606">
    <property type="protein sequence ID" value="AVB75598.1"/>
    <property type="molecule type" value="Genomic_DNA"/>
</dbReference>
<evidence type="ECO:0000256" key="1">
    <source>
        <dbReference type="ARBA" id="ARBA00010870"/>
    </source>
</evidence>
<reference evidence="5" key="2">
    <citation type="submission" date="2018-02" db="EMBL/GenBank/DDBJ databases">
        <title>Complete genome sequence of the Methanococcus maripaludis type strain JJ (DSM 2067), a model for selenoprotein synthesis in Archaea.</title>
        <authorList>
            <person name="Poehlein A."/>
            <person name="Heym D."/>
            <person name="Quitzke V."/>
            <person name="Fersch J."/>
            <person name="Daniel R."/>
            <person name="Rother M."/>
        </authorList>
    </citation>
    <scope>NUCLEOTIDE SEQUENCE [LARGE SCALE GENOMIC DNA]</scope>
    <source>
        <strain evidence="5">DSM 2067</strain>
    </source>
</reference>
<dbReference type="AlphaFoldDB" id="A0A2L1C892"/>
<gene>
    <name evidence="5" type="primary">frcG</name>
    <name evidence="6" type="ORF">HNP94_000923</name>
    <name evidence="7" type="ORF">HNP96_000092</name>
    <name evidence="5" type="ORF">MMJJ_01790</name>
</gene>
<sequence length="242" mass="25909">MVRVAHIHMSGCTGCLISLTDTYEKLLDILGAVELVYALTLADEKTEITETDDKILIERKIPENIDIALVEGSVCLDDHHSVEDILTTRKNSKIVVALGACAASGGVTRFGRGGQMSQPSHSSFVPIGDVIKVDLALPGCPPSTESIVNLIMAALNGDMDYLEPFAEIAKYGKDACGCDVIKNVIDQSLCMGCGTCAAACQVKAIEMIEGKPNIMTEFCIKCGICGAQCPRVRFPELVQKIE</sequence>
<organism evidence="5 8">
    <name type="scientific">Methanococcus maripaludis</name>
    <name type="common">Methanococcus deltae</name>
    <dbReference type="NCBI Taxonomy" id="39152"/>
    <lineage>
        <taxon>Archaea</taxon>
        <taxon>Methanobacteriati</taxon>
        <taxon>Methanobacteriota</taxon>
        <taxon>Methanomada group</taxon>
        <taxon>Methanococci</taxon>
        <taxon>Methanococcales</taxon>
        <taxon>Methanococcaceae</taxon>
        <taxon>Methanococcus</taxon>
    </lineage>
</organism>
<dbReference type="Pfam" id="PF01058">
    <property type="entry name" value="Oxidored_q6"/>
    <property type="match status" value="1"/>
</dbReference>
<evidence type="ECO:0000259" key="4">
    <source>
        <dbReference type="PROSITE" id="PS51379"/>
    </source>
</evidence>
<dbReference type="GO" id="GO:0016151">
    <property type="term" value="F:nickel cation binding"/>
    <property type="evidence" value="ECO:0007669"/>
    <property type="project" value="InterPro"/>
</dbReference>
<dbReference type="Proteomes" id="UP000239462">
    <property type="component" value="Chromosome"/>
</dbReference>
<reference evidence="8" key="1">
    <citation type="journal article" date="2018" name="Genome Announc.">
        <title>Complete Genome Sequence of the Methanococcus maripaludis Type Strain JJ (DSM 2067), a Model for Selenoprotein Synthesis in Archaea.</title>
        <authorList>
            <person name="Poehlein A."/>
            <person name="Heym D."/>
            <person name="Quitzke V."/>
            <person name="Fersch J."/>
            <person name="Daniel R."/>
            <person name="Rother M."/>
        </authorList>
    </citation>
    <scope>NUCLEOTIDE SEQUENCE [LARGE SCALE GENOMIC DNA]</scope>
    <source>
        <strain evidence="8">DSM 2067</strain>
    </source>
</reference>
<evidence type="ECO:0000256" key="3">
    <source>
        <dbReference type="NCBIfam" id="TIGR03294"/>
    </source>
</evidence>
<dbReference type="GO" id="GO:0051536">
    <property type="term" value="F:iron-sulfur cluster binding"/>
    <property type="evidence" value="ECO:0007669"/>
    <property type="project" value="InterPro"/>
</dbReference>
<dbReference type="Gene3D" id="3.40.50.700">
    <property type="entry name" value="NADH:ubiquinone oxidoreductase-like, 20kDa subunit"/>
    <property type="match status" value="1"/>
</dbReference>
<dbReference type="Pfam" id="PF13237">
    <property type="entry name" value="Fer4_10"/>
    <property type="match status" value="1"/>
</dbReference>
<proteinExistence type="inferred from homology"/>
<dbReference type="PROSITE" id="PS00198">
    <property type="entry name" value="4FE4S_FER_1"/>
    <property type="match status" value="1"/>
</dbReference>
<dbReference type="EC" id="1.12.98.1" evidence="3"/>
<protein>
    <recommendedName>
        <fullName evidence="3">Coenzyme F420 hydrogenase subunit gamma</fullName>
        <ecNumber evidence="3">1.12.98.1</ecNumber>
    </recommendedName>
</protein>
<evidence type="ECO:0000313" key="7">
    <source>
        <dbReference type="EMBL" id="MBB6496071.1"/>
    </source>
</evidence>
<evidence type="ECO:0000256" key="2">
    <source>
        <dbReference type="ARBA" id="ARBA00023002"/>
    </source>
</evidence>
<dbReference type="EMBL" id="JACHED010000001">
    <property type="protein sequence ID" value="MBB6496071.1"/>
    <property type="molecule type" value="Genomic_DNA"/>
</dbReference>
<dbReference type="RefSeq" id="WP_104837268.1">
    <property type="nucleotide sequence ID" value="NZ_CP026606.1"/>
</dbReference>
<dbReference type="GO" id="GO:0050660">
    <property type="term" value="F:flavin adenine dinucleotide binding"/>
    <property type="evidence" value="ECO:0007669"/>
    <property type="project" value="InterPro"/>
</dbReference>
<keyword evidence="2 5" id="KW-0560">Oxidoreductase</keyword>
<dbReference type="InterPro" id="IPR017896">
    <property type="entry name" value="4Fe4S_Fe-S-bd"/>
</dbReference>
<accession>A0A2L1C892</accession>
<dbReference type="Proteomes" id="UP000590564">
    <property type="component" value="Unassembled WGS sequence"/>
</dbReference>
<name>A0A2L1C892_METMI</name>
<dbReference type="NCBIfam" id="TIGR03294">
    <property type="entry name" value="FrhG"/>
    <property type="match status" value="1"/>
</dbReference>
<dbReference type="PANTHER" id="PTHR42845">
    <property type="entry name" value="COENZYME F420-REDUCING HYDROGENASE, GAMMA SUBUNIT"/>
    <property type="match status" value="1"/>
</dbReference>
<dbReference type="InterPro" id="IPR017681">
    <property type="entry name" value="Coenz_F420_hydrogenase_gsu"/>
</dbReference>
<evidence type="ECO:0000313" key="5">
    <source>
        <dbReference type="EMBL" id="AVB75598.1"/>
    </source>
</evidence>
<comment type="similarity">
    <text evidence="1">Belongs to the FrhG family.</text>
</comment>
<dbReference type="KEGG" id="mmad:MMJJ_01790"/>
<dbReference type="PANTHER" id="PTHR42845:SF2">
    <property type="entry name" value="F420-NON-REDUCING HYDROGENASE VHU SUBUNIT G"/>
    <property type="match status" value="1"/>
</dbReference>
<feature type="domain" description="4Fe-4S ferredoxin-type" evidence="4">
    <location>
        <begin position="211"/>
        <end position="240"/>
    </location>
</feature>
<dbReference type="GeneID" id="36101273"/>